<evidence type="ECO:0000313" key="3">
    <source>
        <dbReference type="Proteomes" id="UP001230220"/>
    </source>
</evidence>
<dbReference type="Proteomes" id="UP001230220">
    <property type="component" value="Unassembled WGS sequence"/>
</dbReference>
<dbReference type="EMBL" id="JAUSUR010000003">
    <property type="protein sequence ID" value="MDQ0361025.1"/>
    <property type="molecule type" value="Genomic_DNA"/>
</dbReference>
<dbReference type="RefSeq" id="WP_307407397.1">
    <property type="nucleotide sequence ID" value="NZ_JAUSUR010000003.1"/>
</dbReference>
<accession>A0ABU0E3F6</accession>
<evidence type="ECO:0000313" key="2">
    <source>
        <dbReference type="EMBL" id="MDQ0361025.1"/>
    </source>
</evidence>
<feature type="transmembrane region" description="Helical" evidence="1">
    <location>
        <begin position="6"/>
        <end position="26"/>
    </location>
</feature>
<keyword evidence="1" id="KW-0812">Transmembrane</keyword>
<protein>
    <recommendedName>
        <fullName evidence="4">Transmembrane protein</fullName>
    </recommendedName>
</protein>
<organism evidence="2 3">
    <name type="scientific">Breznakia pachnodae</name>
    <dbReference type="NCBI Taxonomy" id="265178"/>
    <lineage>
        <taxon>Bacteria</taxon>
        <taxon>Bacillati</taxon>
        <taxon>Bacillota</taxon>
        <taxon>Erysipelotrichia</taxon>
        <taxon>Erysipelotrichales</taxon>
        <taxon>Erysipelotrichaceae</taxon>
        <taxon>Breznakia</taxon>
    </lineage>
</organism>
<keyword evidence="1" id="KW-1133">Transmembrane helix</keyword>
<comment type="caution">
    <text evidence="2">The sequence shown here is derived from an EMBL/GenBank/DDBJ whole genome shotgun (WGS) entry which is preliminary data.</text>
</comment>
<keyword evidence="1" id="KW-0472">Membrane</keyword>
<feature type="transmembrane region" description="Helical" evidence="1">
    <location>
        <begin position="47"/>
        <end position="71"/>
    </location>
</feature>
<evidence type="ECO:0008006" key="4">
    <source>
        <dbReference type="Google" id="ProtNLM"/>
    </source>
</evidence>
<sequence length="200" mass="23804">MKVLLIIGFAGIICFSILLYLIKVLNKQKSTTNKIKYKSTFQTKEPNSILLMHALQLVTCICFIYILFRIHDYRFQNVIKTIVKQELKSQIIMIGFYLFLLIGCIYSIIQCFLHFNLYLKVDNDTLKIRNKFRKLYTIDKSQIHLIQIGSNRRPSDCSLRIEFSDNSIHHRFTMTTSWEFSLLLNEWIKHNGIRDKMRKK</sequence>
<name>A0ABU0E3F6_9FIRM</name>
<proteinExistence type="predicted"/>
<gene>
    <name evidence="2" type="ORF">J2S15_001772</name>
</gene>
<evidence type="ECO:0000256" key="1">
    <source>
        <dbReference type="SAM" id="Phobius"/>
    </source>
</evidence>
<keyword evidence="3" id="KW-1185">Reference proteome</keyword>
<feature type="transmembrane region" description="Helical" evidence="1">
    <location>
        <begin position="91"/>
        <end position="119"/>
    </location>
</feature>
<reference evidence="2 3" key="1">
    <citation type="submission" date="2023-07" db="EMBL/GenBank/DDBJ databases">
        <title>Genomic Encyclopedia of Type Strains, Phase IV (KMG-IV): sequencing the most valuable type-strain genomes for metagenomic binning, comparative biology and taxonomic classification.</title>
        <authorList>
            <person name="Goeker M."/>
        </authorList>
    </citation>
    <scope>NUCLEOTIDE SEQUENCE [LARGE SCALE GENOMIC DNA]</scope>
    <source>
        <strain evidence="2 3">DSM 16784</strain>
    </source>
</reference>